<dbReference type="InterPro" id="IPR035986">
    <property type="entry name" value="PKD_dom_sf"/>
</dbReference>
<evidence type="ECO:0000313" key="2">
    <source>
        <dbReference type="EMBL" id="EIC30172.1"/>
    </source>
</evidence>
<proteinExistence type="predicted"/>
<dbReference type="SUPFAM" id="SSF49299">
    <property type="entry name" value="PKD domain"/>
    <property type="match status" value="1"/>
</dbReference>
<dbReference type="STRING" id="686340.Metal_2450"/>
<dbReference type="EMBL" id="CM001475">
    <property type="protein sequence ID" value="EIC30172.1"/>
    <property type="molecule type" value="Genomic_DNA"/>
</dbReference>
<dbReference type="HOGENOM" id="CLU_430724_0_0_6"/>
<dbReference type="Gene3D" id="2.60.40.10">
    <property type="entry name" value="Immunoglobulins"/>
    <property type="match status" value="1"/>
</dbReference>
<dbReference type="eggNOG" id="COG4409">
    <property type="taxonomic scope" value="Bacteria"/>
</dbReference>
<sequence length="635" mass="68627">MKNINISEWKTQLGFLMLVGVTGLMSGYGRPVRAENPEPIGWYAGDMHVHRSCGGPPEAIASLYDKMATHNLAAISLLADMGNGEVQDPATDLPLVNGQDASVSTPDRIVHWDTEWHWDATYGQYEHQALGGHVVALGLSEANQIWEEYTYPIFNWAHQQNGIAGFAHMQYLDDGIPQSLNCCIPIEYPVEVALGSADFISEDVTGGDSAIQAYYRLLNNGFRPGFAAGTDYPCDVSELGSLLTYVQVPPPAQMNYRDWIEGIRHGRTVVSRNGHNEFLNLTVNGTAAPGDEIKLTNGSSIPVTLEWTANQDLSGAIELVQNGVVVASQQASVTPSTPVNLTTTVDFTQSGWLAARRMDGDGHQLHTGAVFVTVNDQPVRVSAADAQFYVQWIDSLLAKTSPGGEWSSYFVTSRDAAQTRYQAAKAVYQQIASEAAATPPPSSQSPLTLQSPNGGEIWNGGSDQTITWISQNIDAGKRLQLYLSTDNGLNWKMLRGAMNEAGFKTWKIPPKRYASKQALIKICIKQSMPICDTSDAVFTINQAPIAEAGTKQKAVAGTQVALNGGTSYDPDMGPSPITYHWTQQRGPSIVLNGADTVSPDFTPTVPGTYVFGLTVNDGSGDSRPDNVKVKITAVQ</sequence>
<organism evidence="2 3">
    <name type="scientific">Methylomicrobium album BG8</name>
    <dbReference type="NCBI Taxonomy" id="686340"/>
    <lineage>
        <taxon>Bacteria</taxon>
        <taxon>Pseudomonadati</taxon>
        <taxon>Pseudomonadota</taxon>
        <taxon>Gammaproteobacteria</taxon>
        <taxon>Methylococcales</taxon>
        <taxon>Methylococcaceae</taxon>
        <taxon>Methylomicrobium</taxon>
    </lineage>
</organism>
<dbReference type="eggNOG" id="COG0613">
    <property type="taxonomic scope" value="Bacteria"/>
</dbReference>
<dbReference type="RefSeq" id="WP_005372634.1">
    <property type="nucleotide sequence ID" value="NZ_CM001475.1"/>
</dbReference>
<gene>
    <name evidence="2" type="ORF">Metal_2450</name>
</gene>
<feature type="region of interest" description="Disordered" evidence="1">
    <location>
        <begin position="434"/>
        <end position="456"/>
    </location>
</feature>
<protein>
    <submittedName>
        <fullName evidence="2">Developmentally Regulated MAPK Interacting Protein</fullName>
    </submittedName>
</protein>
<name>H8GI28_METAL</name>
<evidence type="ECO:0000313" key="3">
    <source>
        <dbReference type="Proteomes" id="UP000005090"/>
    </source>
</evidence>
<accession>H8GI28</accession>
<dbReference type="Pfam" id="PF22352">
    <property type="entry name" value="K319L-like_PKD"/>
    <property type="match status" value="1"/>
</dbReference>
<dbReference type="Proteomes" id="UP000005090">
    <property type="component" value="Chromosome"/>
</dbReference>
<keyword evidence="3" id="KW-1185">Reference proteome</keyword>
<dbReference type="NCBIfam" id="NF038032">
    <property type="entry name" value="CehA_McbA_metalo"/>
    <property type="match status" value="1"/>
</dbReference>
<dbReference type="InterPro" id="IPR013783">
    <property type="entry name" value="Ig-like_fold"/>
</dbReference>
<dbReference type="AlphaFoldDB" id="H8GI28"/>
<evidence type="ECO:0000256" key="1">
    <source>
        <dbReference type="SAM" id="MobiDB-lite"/>
    </source>
</evidence>
<reference evidence="2 3" key="1">
    <citation type="journal article" date="2013" name="Genome Announc.">
        <title>Genome Sequence of the Obligate Gammaproteobacterial Methanotroph Methylomicrobium album Strain BG8.</title>
        <authorList>
            <person name="Kits K.D."/>
            <person name="Kalyuzhnaya M.G."/>
            <person name="Klotz M.G."/>
            <person name="Jetten M.S."/>
            <person name="Op den Camp H.J."/>
            <person name="Vuilleumier S."/>
            <person name="Bringel F."/>
            <person name="Dispirito A.A."/>
            <person name="Murrell J.C."/>
            <person name="Bruce D."/>
            <person name="Cheng J.F."/>
            <person name="Copeland A."/>
            <person name="Goodwin L."/>
            <person name="Hauser L."/>
            <person name="Lajus A."/>
            <person name="Land M.L."/>
            <person name="Lapidus A."/>
            <person name="Lucas S."/>
            <person name="Medigue C."/>
            <person name="Pitluck S."/>
            <person name="Woyke T."/>
            <person name="Zeytun A."/>
            <person name="Stein L.Y."/>
        </authorList>
    </citation>
    <scope>NUCLEOTIDE SEQUENCE [LARGE SCALE GENOMIC DNA]</scope>
    <source>
        <strain evidence="2 3">BG8</strain>
    </source>
</reference>